<evidence type="ECO:0000259" key="1">
    <source>
        <dbReference type="Pfam" id="PF13280"/>
    </source>
</evidence>
<dbReference type="Pfam" id="PF13280">
    <property type="entry name" value="WYL"/>
    <property type="match status" value="1"/>
</dbReference>
<dbReference type="PANTHER" id="PTHR34580:SF9">
    <property type="entry name" value="SLL5097 PROTEIN"/>
    <property type="match status" value="1"/>
</dbReference>
<dbReference type="HOGENOM" id="CLU_041141_6_2_10"/>
<comment type="caution">
    <text evidence="2">The sequence shown here is derived from an EMBL/GenBank/DDBJ whole genome shotgun (WGS) entry which is preliminary data.</text>
</comment>
<evidence type="ECO:0000313" key="2">
    <source>
        <dbReference type="EMBL" id="EGK05361.1"/>
    </source>
</evidence>
<dbReference type="AlphaFoldDB" id="F8X3Q1"/>
<dbReference type="PANTHER" id="PTHR34580">
    <property type="match status" value="1"/>
</dbReference>
<keyword evidence="3" id="KW-1185">Reference proteome</keyword>
<dbReference type="OrthoDB" id="43316at2"/>
<gene>
    <name evidence="2" type="ORF">HMPREF9456_02860</name>
</gene>
<organism evidence="2 3">
    <name type="scientific">Dysgonomonas mossii DSM 22836</name>
    <dbReference type="NCBI Taxonomy" id="742767"/>
    <lineage>
        <taxon>Bacteria</taxon>
        <taxon>Pseudomonadati</taxon>
        <taxon>Bacteroidota</taxon>
        <taxon>Bacteroidia</taxon>
        <taxon>Bacteroidales</taxon>
        <taxon>Dysgonomonadaceae</taxon>
        <taxon>Dysgonomonas</taxon>
    </lineage>
</organism>
<feature type="domain" description="WYL" evidence="1">
    <location>
        <begin position="121"/>
        <end position="185"/>
    </location>
</feature>
<name>F8X3Q1_9BACT</name>
<protein>
    <recommendedName>
        <fullName evidence="1">WYL domain-containing protein</fullName>
    </recommendedName>
</protein>
<accession>F8X3Q1</accession>
<evidence type="ECO:0000313" key="3">
    <source>
        <dbReference type="Proteomes" id="UP000006420"/>
    </source>
</evidence>
<dbReference type="eggNOG" id="COG2378">
    <property type="taxonomic scope" value="Bacteria"/>
</dbReference>
<dbReference type="InterPro" id="IPR026881">
    <property type="entry name" value="WYL_dom"/>
</dbReference>
<dbReference type="EMBL" id="ADLW01000015">
    <property type="protein sequence ID" value="EGK05361.1"/>
    <property type="molecule type" value="Genomic_DNA"/>
</dbReference>
<reference evidence="2 3" key="1">
    <citation type="submission" date="2011-04" db="EMBL/GenBank/DDBJ databases">
        <title>The Genome Sequence of Dysgonomonas mossii DSM 22836.</title>
        <authorList>
            <consortium name="The Broad Institute Genome Sequencing Platform"/>
            <person name="Earl A."/>
            <person name="Ward D."/>
            <person name="Feldgarden M."/>
            <person name="Gevers D."/>
            <person name="Pudlo N."/>
            <person name="Martens E."/>
            <person name="Allen-Vercoe E."/>
            <person name="Young S.K."/>
            <person name="Zeng Q."/>
            <person name="Gargeya S."/>
            <person name="Fitzgerald M."/>
            <person name="Haas B."/>
            <person name="Abouelleil A."/>
            <person name="Alvarado L."/>
            <person name="Arachchi H.M."/>
            <person name="Berlin A."/>
            <person name="Brown A."/>
            <person name="Chapman S.B."/>
            <person name="Chen Z."/>
            <person name="Dunbar C."/>
            <person name="Freedman E."/>
            <person name="Gearin G."/>
            <person name="Gellesch M."/>
            <person name="Goldberg J."/>
            <person name="Griggs A."/>
            <person name="Gujja S."/>
            <person name="Heiman D."/>
            <person name="Howarth C."/>
            <person name="Larson L."/>
            <person name="Lui A."/>
            <person name="MacDonald P.J.P."/>
            <person name="Mehta T."/>
            <person name="Montmayeur A."/>
            <person name="Murphy C."/>
            <person name="Neiman D."/>
            <person name="Pearson M."/>
            <person name="Priest M."/>
            <person name="Roberts A."/>
            <person name="Saif S."/>
            <person name="Shea T."/>
            <person name="Shenoy N."/>
            <person name="Sisk P."/>
            <person name="Stolte C."/>
            <person name="Sykes S."/>
            <person name="Yandava C."/>
            <person name="Wortman J."/>
            <person name="Nusbaum C."/>
            <person name="Birren B."/>
        </authorList>
    </citation>
    <scope>NUCLEOTIDE SEQUENCE [LARGE SCALE GENOMIC DNA]</scope>
    <source>
        <strain evidence="2 3">DSM 22836</strain>
    </source>
</reference>
<dbReference type="InterPro" id="IPR051534">
    <property type="entry name" value="CBASS_pafABC_assoc_protein"/>
</dbReference>
<dbReference type="PROSITE" id="PS52050">
    <property type="entry name" value="WYL"/>
    <property type="match status" value="1"/>
</dbReference>
<proteinExistence type="predicted"/>
<dbReference type="GeneID" id="78083476"/>
<sequence>MNFKYKFCIWLVDTLLLNKQGLAIDEIKHKWRISSYNPDGGLLTERSFHRYRNETESLFNIDIICEKSNGGLYKISSTEELDKNTAIQWMLSGLRISNLGELCQKHQNLILENAPLGLERIQIIMDSIEQNKSLSLTYKSHYKASKNYTFQPVFIRLFKQRWYVIGADIEQSRCTTFALERILDASIIEDQYKLPKELKRTLNPNTYFAHCYGIIRQYDPISIRFRAFFPQNLYLTDVPMHESQELINETENYTDFEIFVRPTYDLKQEFLWNRDKLAVLSPESFRLNMIQVLEATLNGYKTGESFAMDE</sequence>
<dbReference type="Proteomes" id="UP000006420">
    <property type="component" value="Unassembled WGS sequence"/>
</dbReference>
<dbReference type="RefSeq" id="WP_006844224.1">
    <property type="nucleotide sequence ID" value="NZ_AQWJ01000008.1"/>
</dbReference>
<dbReference type="STRING" id="742767.HMPREF9456_02860"/>